<dbReference type="CDD" id="cd01908">
    <property type="entry name" value="YafJ"/>
    <property type="match status" value="1"/>
</dbReference>
<dbReference type="PANTHER" id="PTHR43187:SF1">
    <property type="entry name" value="GLUTAMINE AMIDOTRANSFERASE DUG3-RELATED"/>
    <property type="match status" value="1"/>
</dbReference>
<dbReference type="Gene3D" id="3.60.20.10">
    <property type="entry name" value="Glutamine Phosphoribosylpyrophosphate, subunit 1, domain 1"/>
    <property type="match status" value="1"/>
</dbReference>
<keyword evidence="4" id="KW-1185">Reference proteome</keyword>
<dbReference type="PROSITE" id="PS51278">
    <property type="entry name" value="GATASE_TYPE_2"/>
    <property type="match status" value="1"/>
</dbReference>
<organism evidence="3 4">
    <name type="scientific">Roseibium polysiphoniae</name>
    <dbReference type="NCBI Taxonomy" id="2571221"/>
    <lineage>
        <taxon>Bacteria</taxon>
        <taxon>Pseudomonadati</taxon>
        <taxon>Pseudomonadota</taxon>
        <taxon>Alphaproteobacteria</taxon>
        <taxon>Hyphomicrobiales</taxon>
        <taxon>Stappiaceae</taxon>
        <taxon>Roseibium</taxon>
    </lineage>
</organism>
<dbReference type="InterPro" id="IPR017932">
    <property type="entry name" value="GATase_2_dom"/>
</dbReference>
<evidence type="ECO:0000313" key="3">
    <source>
        <dbReference type="EMBL" id="MBD8875606.1"/>
    </source>
</evidence>
<proteinExistence type="predicted"/>
<reference evidence="3 4" key="1">
    <citation type="submission" date="2020-09" db="EMBL/GenBank/DDBJ databases">
        <title>The genome sequence of type strain Labrenzia polysiphoniae KACC 19711.</title>
        <authorList>
            <person name="Liu Y."/>
        </authorList>
    </citation>
    <scope>NUCLEOTIDE SEQUENCE [LARGE SCALE GENOMIC DNA]</scope>
    <source>
        <strain evidence="3 4">KACC 19711</strain>
    </source>
</reference>
<dbReference type="InterPro" id="IPR029055">
    <property type="entry name" value="Ntn_hydrolases_N"/>
</dbReference>
<dbReference type="Pfam" id="PF13230">
    <property type="entry name" value="GATase_4"/>
    <property type="match status" value="1"/>
</dbReference>
<dbReference type="InterPro" id="IPR052373">
    <property type="entry name" value="Gamma-glu_amide_hydrolase"/>
</dbReference>
<accession>A0ABR9C6S1</accession>
<keyword evidence="1 3" id="KW-0315">Glutamine amidotransferase</keyword>
<feature type="domain" description="Glutamine amidotransferase type-2" evidence="2">
    <location>
        <begin position="2"/>
        <end position="261"/>
    </location>
</feature>
<dbReference type="RefSeq" id="WP_192107852.1">
    <property type="nucleotide sequence ID" value="NZ_JACYXJ010000002.1"/>
</dbReference>
<dbReference type="EMBL" id="JACYXJ010000002">
    <property type="protein sequence ID" value="MBD8875606.1"/>
    <property type="molecule type" value="Genomic_DNA"/>
</dbReference>
<dbReference type="PANTHER" id="PTHR43187">
    <property type="entry name" value="GLUTAMINE AMIDOTRANSFERASE DUG3-RELATED"/>
    <property type="match status" value="1"/>
</dbReference>
<dbReference type="SUPFAM" id="SSF56235">
    <property type="entry name" value="N-terminal nucleophile aminohydrolases (Ntn hydrolases)"/>
    <property type="match status" value="1"/>
</dbReference>
<evidence type="ECO:0000256" key="1">
    <source>
        <dbReference type="ARBA" id="ARBA00022962"/>
    </source>
</evidence>
<name>A0ABR9C6S1_9HYPH</name>
<dbReference type="Proteomes" id="UP000615687">
    <property type="component" value="Unassembled WGS sequence"/>
</dbReference>
<protein>
    <submittedName>
        <fullName evidence="3">Class II glutamine amidotransferase</fullName>
    </submittedName>
</protein>
<dbReference type="InterPro" id="IPR026869">
    <property type="entry name" value="EgtC-like"/>
</dbReference>
<evidence type="ECO:0000313" key="4">
    <source>
        <dbReference type="Proteomes" id="UP000615687"/>
    </source>
</evidence>
<comment type="caution">
    <text evidence="3">The sequence shown here is derived from an EMBL/GenBank/DDBJ whole genome shotgun (WGS) entry which is preliminary data.</text>
</comment>
<gene>
    <name evidence="3" type="ORF">IG617_04805</name>
</gene>
<evidence type="ECO:0000259" key="2">
    <source>
        <dbReference type="PROSITE" id="PS51278"/>
    </source>
</evidence>
<sequence length="261" mass="29141">MCRWAAWSGAPKFLEELICDPEHSLIHQSRNAFSCKTQVNADGFGLAWYDSRKEPCVYKDVRPAWADANLLQLAHHVRSPLFLAHIRASTGTATSHDNCHPFTHGRWSFMHNGQIGGYGLIRKRLDAMIPDHLYQYRTGATDSEALFLIAVGYGLDHDPVGAMRRAVQDVEDVARTHGQLPYMRFAAVWSDGRHLFAARYASDNRAPSLFCRSFVDGTSVVSEPLDEAPEAWTEVKSGTIVLLADGYLEEQRFNASMVSAA</sequence>